<keyword evidence="1" id="KW-1133">Transmembrane helix</keyword>
<organism evidence="2 3">
    <name type="scientific">Candidatus Mycosynbacter amalyticus</name>
    <dbReference type="NCBI Taxonomy" id="2665156"/>
    <lineage>
        <taxon>Bacteria</taxon>
        <taxon>Candidatus Saccharimonadota</taxon>
        <taxon>Candidatus Saccharimonadota incertae sedis</taxon>
        <taxon>Candidatus Mycosynbacter</taxon>
    </lineage>
</organism>
<feature type="transmembrane region" description="Helical" evidence="1">
    <location>
        <begin position="78"/>
        <end position="95"/>
    </location>
</feature>
<dbReference type="RefSeq" id="WP_260763733.1">
    <property type="nucleotide sequence ID" value="NZ_CP045921.1"/>
</dbReference>
<protein>
    <submittedName>
        <fullName evidence="2">Uncharacterized protein</fullName>
    </submittedName>
</protein>
<feature type="transmembrane region" description="Helical" evidence="1">
    <location>
        <begin position="38"/>
        <end position="58"/>
    </location>
</feature>
<dbReference type="KEGG" id="mama:GII36_00905"/>
<sequence>MTRIDHSRHILPTAANLLGFTFVILTSIRGLGLARNTTVADLTGVCVILFALSTLLSFMSIRSHGRSMLNYELWAERIFLAALITCVALSILLVFDLV</sequence>
<evidence type="ECO:0000256" key="1">
    <source>
        <dbReference type="SAM" id="Phobius"/>
    </source>
</evidence>
<reference evidence="2" key="1">
    <citation type="journal article" date="2021" name="Nat. Microbiol.">
        <title>Cocultivation of an ultrasmall environmental parasitic bacterium with lytic ability against bacteria associated with wastewater foams.</title>
        <authorList>
            <person name="Batinovic S."/>
            <person name="Rose J.J.A."/>
            <person name="Ratcliffe J."/>
            <person name="Seviour R.J."/>
            <person name="Petrovski S."/>
        </authorList>
    </citation>
    <scope>NUCLEOTIDE SEQUENCE</scope>
    <source>
        <strain evidence="2">JR1</strain>
    </source>
</reference>
<dbReference type="Proteomes" id="UP001059824">
    <property type="component" value="Chromosome"/>
</dbReference>
<keyword evidence="3" id="KW-1185">Reference proteome</keyword>
<evidence type="ECO:0000313" key="2">
    <source>
        <dbReference type="EMBL" id="QHN42419.1"/>
    </source>
</evidence>
<dbReference type="EMBL" id="CP045921">
    <property type="protein sequence ID" value="QHN42419.1"/>
    <property type="molecule type" value="Genomic_DNA"/>
</dbReference>
<evidence type="ECO:0000313" key="3">
    <source>
        <dbReference type="Proteomes" id="UP001059824"/>
    </source>
</evidence>
<feature type="transmembrane region" description="Helical" evidence="1">
    <location>
        <begin position="12"/>
        <end position="32"/>
    </location>
</feature>
<accession>A0A857MMB4</accession>
<keyword evidence="1" id="KW-0472">Membrane</keyword>
<dbReference type="AlphaFoldDB" id="A0A857MMB4"/>
<gene>
    <name evidence="2" type="ORF">GII36_00905</name>
</gene>
<name>A0A857MMB4_9BACT</name>
<proteinExistence type="predicted"/>
<keyword evidence="1" id="KW-0812">Transmembrane</keyword>